<evidence type="ECO:0000313" key="10">
    <source>
        <dbReference type="EMBL" id="AGT80105.1"/>
    </source>
</evidence>
<dbReference type="GO" id="GO:0005788">
    <property type="term" value="C:endoplasmic reticulum lumen"/>
    <property type="evidence" value="ECO:0007669"/>
    <property type="project" value="UniProtKB-SubCell"/>
</dbReference>
<proteinExistence type="inferred from homology"/>
<dbReference type="CDD" id="cd02982">
    <property type="entry name" value="PDI_b'_family"/>
    <property type="match status" value="1"/>
</dbReference>
<dbReference type="EC" id="5.3.4.1" evidence="4"/>
<feature type="region of interest" description="Disordered" evidence="8">
    <location>
        <begin position="418"/>
        <end position="450"/>
    </location>
</feature>
<feature type="chain" id="PRO_5004595237" description="protein disulfide-isomerase" evidence="9">
    <location>
        <begin position="24"/>
        <end position="450"/>
    </location>
</feature>
<organism evidence="10">
    <name type="scientific">Hemileia vastatrix</name>
    <dbReference type="NCBI Taxonomy" id="203904"/>
    <lineage>
        <taxon>Eukaryota</taxon>
        <taxon>Fungi</taxon>
        <taxon>Dikarya</taxon>
        <taxon>Basidiomycota</taxon>
        <taxon>Pucciniomycotina</taxon>
        <taxon>Pucciniomycetes</taxon>
        <taxon>Pucciniales</taxon>
        <taxon>Zaghouaniaceae</taxon>
        <taxon>Hemileia</taxon>
    </lineage>
</organism>
<keyword evidence="7" id="KW-0676">Redox-active center</keyword>
<dbReference type="Gene3D" id="3.40.30.10">
    <property type="entry name" value="Glutaredoxin"/>
    <property type="match status" value="3"/>
</dbReference>
<dbReference type="Pfam" id="PF13848">
    <property type="entry name" value="Thioredoxin_6"/>
    <property type="match status" value="1"/>
</dbReference>
<protein>
    <recommendedName>
        <fullName evidence="4">protein disulfide-isomerase</fullName>
        <ecNumber evidence="4">5.3.4.1</ecNumber>
    </recommendedName>
</protein>
<comment type="similarity">
    <text evidence="3">Belongs to the protein disulfide isomerase family.</text>
</comment>
<evidence type="ECO:0000256" key="8">
    <source>
        <dbReference type="SAM" id="MobiDB-lite"/>
    </source>
</evidence>
<dbReference type="GO" id="GO:0034976">
    <property type="term" value="P:response to endoplasmic reticulum stress"/>
    <property type="evidence" value="ECO:0007669"/>
    <property type="project" value="TreeGrafter"/>
</dbReference>
<dbReference type="EMBL" id="KF018007">
    <property type="protein sequence ID" value="AGT80105.1"/>
    <property type="molecule type" value="Genomic_DNA"/>
</dbReference>
<keyword evidence="9" id="KW-0732">Signal</keyword>
<evidence type="ECO:0000256" key="1">
    <source>
        <dbReference type="ARBA" id="ARBA00001182"/>
    </source>
</evidence>
<evidence type="ECO:0000256" key="7">
    <source>
        <dbReference type="ARBA" id="ARBA00023284"/>
    </source>
</evidence>
<dbReference type="GO" id="GO:0006457">
    <property type="term" value="P:protein folding"/>
    <property type="evidence" value="ECO:0007669"/>
    <property type="project" value="TreeGrafter"/>
</dbReference>
<dbReference type="FunFam" id="3.40.30.10:FF:000139">
    <property type="entry name" value="Protein disulfide-isomerase"/>
    <property type="match status" value="1"/>
</dbReference>
<dbReference type="GO" id="GO:0003756">
    <property type="term" value="F:protein disulfide isomerase activity"/>
    <property type="evidence" value="ECO:0007669"/>
    <property type="project" value="UniProtKB-EC"/>
</dbReference>
<evidence type="ECO:0000256" key="3">
    <source>
        <dbReference type="ARBA" id="ARBA00006347"/>
    </source>
</evidence>
<name>T1UN00_9BASI</name>
<evidence type="ECO:0000256" key="5">
    <source>
        <dbReference type="ARBA" id="ARBA00022824"/>
    </source>
</evidence>
<sequence>MRLQNAISSLLAMIALSSIAIHASVPDGDPSDDPVLTLTTHNFNEIIEKESLIMVEFSQSTRIPLSSTLKVFTDGKPSDYTGARTSQGISAHMRKRSLPAVSTVTSTNHTDFVHSDNVVVIVYLDISDTENLATFTKLAEDKRDQFLFGACYEHHVIPETQHIKTPSIILWKTFDERRNELSISGKLNEEELTNFVNANSVPLMDEITPSNFAFYSGAKLPLAYLFVEAMDPHRQVLIDSLSPIARQHKGRVNFVWIDASKFADHAKSLNLVQRTWPAFAIQKMDEQTKFPFDQSKPVEASAIEVFVRDFSEGKLKPNILSQPIPKSQKGPVFELVTDQWDEIINQSGNTKDIFIEFWAVIRFESPENDIPPGVDLQIDGFPTIKFKPAGKQEFVDYDGDRSLDSLLEFAEAQSANHVKAKKVEAKEDETVPPEQTVFGGHDEDEPHDEL</sequence>
<accession>T1UN00</accession>
<dbReference type="CDD" id="cd02981">
    <property type="entry name" value="PDI_b_family"/>
    <property type="match status" value="1"/>
</dbReference>
<dbReference type="SUPFAM" id="SSF52833">
    <property type="entry name" value="Thioredoxin-like"/>
    <property type="match status" value="3"/>
</dbReference>
<evidence type="ECO:0000256" key="9">
    <source>
        <dbReference type="SAM" id="SignalP"/>
    </source>
</evidence>
<evidence type="ECO:0000256" key="6">
    <source>
        <dbReference type="ARBA" id="ARBA00023235"/>
    </source>
</evidence>
<reference evidence="10" key="1">
    <citation type="submission" date="2013-04" db="EMBL/GenBank/DDBJ databases">
        <title>Genome annotation of the coffee rust (Hemileia vastatrix) contributes to the gene repertoire catalogue of the Pucciniales.</title>
        <authorList>
            <person name="Cristancho M.M."/>
            <person name="Botero D.O."/>
            <person name="Giraldo W.G."/>
            <person name="Tabima J.F."/>
            <person name="Riano-Pachon D.M."/>
            <person name="Escobar C."/>
            <person name="Rozo Y.I."/>
            <person name="Rivera L.F."/>
            <person name="Restrepo S."/>
            <person name="Gaitan A.L."/>
        </authorList>
    </citation>
    <scope>NUCLEOTIDE SEQUENCE</scope>
</reference>
<dbReference type="AlphaFoldDB" id="T1UN00"/>
<feature type="signal peptide" evidence="9">
    <location>
        <begin position="1"/>
        <end position="23"/>
    </location>
</feature>
<comment type="subcellular location">
    <subcellularLocation>
        <location evidence="2">Endoplasmic reticulum lumen</location>
    </subcellularLocation>
</comment>
<dbReference type="PANTHER" id="PTHR18929:SF132">
    <property type="entry name" value="PROTEIN DISULFIDE-ISOMERASE A3"/>
    <property type="match status" value="1"/>
</dbReference>
<dbReference type="PANTHER" id="PTHR18929">
    <property type="entry name" value="PROTEIN DISULFIDE ISOMERASE"/>
    <property type="match status" value="1"/>
</dbReference>
<keyword evidence="5" id="KW-0256">Endoplasmic reticulum</keyword>
<comment type="catalytic activity">
    <reaction evidence="1">
        <text>Catalyzes the rearrangement of -S-S- bonds in proteins.</text>
        <dbReference type="EC" id="5.3.4.1"/>
    </reaction>
</comment>
<keyword evidence="6 10" id="KW-0413">Isomerase</keyword>
<dbReference type="InterPro" id="IPR036249">
    <property type="entry name" value="Thioredoxin-like_sf"/>
</dbReference>
<dbReference type="VEuPathDB" id="FungiDB:HVAS_10256600"/>
<evidence type="ECO:0000256" key="4">
    <source>
        <dbReference type="ARBA" id="ARBA00012723"/>
    </source>
</evidence>
<evidence type="ECO:0000256" key="2">
    <source>
        <dbReference type="ARBA" id="ARBA00004319"/>
    </source>
</evidence>